<accession>A0ABX2IT23</accession>
<dbReference type="InterPro" id="IPR006047">
    <property type="entry name" value="GH13_cat_dom"/>
</dbReference>
<gene>
    <name evidence="3" type="ORF">HRQ87_11730</name>
</gene>
<evidence type="ECO:0000313" key="3">
    <source>
        <dbReference type="EMBL" id="NSX55475.1"/>
    </source>
</evidence>
<dbReference type="Proteomes" id="UP000777935">
    <property type="component" value="Unassembled WGS sequence"/>
</dbReference>
<proteinExistence type="inferred from homology"/>
<reference evidence="3 4" key="1">
    <citation type="submission" date="2020-06" db="EMBL/GenBank/DDBJ databases">
        <title>Sulfitobacter algicola sp. nov., isolated from green algae.</title>
        <authorList>
            <person name="Wang C."/>
        </authorList>
    </citation>
    <scope>NUCLEOTIDE SEQUENCE [LARGE SCALE GENOMIC DNA]</scope>
    <source>
        <strain evidence="3 4">1151</strain>
    </source>
</reference>
<organism evidence="3 4">
    <name type="scientific">Parasulfitobacter algicola</name>
    <dbReference type="NCBI Taxonomy" id="2614809"/>
    <lineage>
        <taxon>Bacteria</taxon>
        <taxon>Pseudomonadati</taxon>
        <taxon>Pseudomonadota</taxon>
        <taxon>Alphaproteobacteria</taxon>
        <taxon>Rhodobacterales</taxon>
        <taxon>Roseobacteraceae</taxon>
        <taxon>Parasulfitobacter</taxon>
    </lineage>
</organism>
<dbReference type="SUPFAM" id="SSF51011">
    <property type="entry name" value="Glycosyl hydrolase domain"/>
    <property type="match status" value="1"/>
</dbReference>
<dbReference type="EMBL" id="JABUFE010000006">
    <property type="protein sequence ID" value="NSX55475.1"/>
    <property type="molecule type" value="Genomic_DNA"/>
</dbReference>
<dbReference type="Gene3D" id="3.20.20.80">
    <property type="entry name" value="Glycosidases"/>
    <property type="match status" value="2"/>
</dbReference>
<dbReference type="InterPro" id="IPR045857">
    <property type="entry name" value="O16G_dom_2"/>
</dbReference>
<evidence type="ECO:0000259" key="2">
    <source>
        <dbReference type="SMART" id="SM00642"/>
    </source>
</evidence>
<dbReference type="Gene3D" id="2.60.40.1180">
    <property type="entry name" value="Golgi alpha-mannosidase II"/>
    <property type="match status" value="1"/>
</dbReference>
<dbReference type="SMART" id="SM00642">
    <property type="entry name" value="Aamy"/>
    <property type="match status" value="1"/>
</dbReference>
<dbReference type="InterPro" id="IPR017853">
    <property type="entry name" value="GH"/>
</dbReference>
<dbReference type="Gene3D" id="3.90.400.10">
    <property type="entry name" value="Oligo-1,6-glucosidase, Domain 2"/>
    <property type="match status" value="1"/>
</dbReference>
<feature type="domain" description="Glycosyl hydrolase family 13 catalytic" evidence="2">
    <location>
        <begin position="21"/>
        <end position="409"/>
    </location>
</feature>
<dbReference type="Pfam" id="PF00128">
    <property type="entry name" value="Alpha-amylase"/>
    <property type="match status" value="1"/>
</dbReference>
<keyword evidence="4" id="KW-1185">Reference proteome</keyword>
<dbReference type="CDD" id="cd11330">
    <property type="entry name" value="AmyAc_OligoGlu"/>
    <property type="match status" value="1"/>
</dbReference>
<name>A0ABX2IT23_9RHOB</name>
<evidence type="ECO:0000256" key="1">
    <source>
        <dbReference type="ARBA" id="ARBA00008061"/>
    </source>
</evidence>
<sequence length="547" mass="61994">MQAGSSRKVDNDWWRGAVIYQIYPRSYQDSNGDGIGDLLGIVQRLPYIASLGVDAIWISPFFTSPMKDFGYDVSDYCDVDPMFGSLADFDAVVDTAHKFGLKVMIDLVLSHTSDQHAWFEQSRQSHDDPKSDWYVWADPKPDGTPPNNWLSIFGGSAWQWDARREQYYLHNFLVSQPDLNFHNPDVQQALLDVTRFWLDRGVDGFRLDTINFYFADKELRDNPALPPEERNANIAPSVNPYNHQRHLYSKNQPENLEFLRKYRALLDEYPGTTTVGEVGDAQFGLEILGQYTAGDDFVHMCYAFEFLAKDQLTAKRVADVFGKLDDVAPTGWACWAFSNHDVIRHVTRWDLTPAAQRLFATLILSLRGSVCLYQGEELGLPEADVAFEDLQDPYGIEFWPEFKGRDGCRTPMVWEPSNQNGGFTTSGTPWLPVSHDHLNRSVSAQEHDPAAILHHYRRAIAFRKTHPALIKGKQSKVSVLGDVLYFTRTHANEEIFCAFNLSDTPSDFELPKGKWQQIGAELGSAGVSADGKLHLGPWQPHLALRKT</sequence>
<evidence type="ECO:0000313" key="4">
    <source>
        <dbReference type="Proteomes" id="UP000777935"/>
    </source>
</evidence>
<dbReference type="SUPFAM" id="SSF51445">
    <property type="entry name" value="(Trans)glycosidases"/>
    <property type="match status" value="1"/>
</dbReference>
<comment type="similarity">
    <text evidence="1">Belongs to the glycosyl hydrolase 13 family.</text>
</comment>
<dbReference type="PANTHER" id="PTHR10357:SF179">
    <property type="entry name" value="NEUTRAL AND BASIC AMINO ACID TRANSPORT PROTEIN RBAT"/>
    <property type="match status" value="1"/>
</dbReference>
<protein>
    <submittedName>
        <fullName evidence="3">Alpha glucosidase</fullName>
    </submittedName>
</protein>
<comment type="caution">
    <text evidence="3">The sequence shown here is derived from an EMBL/GenBank/DDBJ whole genome shotgun (WGS) entry which is preliminary data.</text>
</comment>
<dbReference type="InterPro" id="IPR013780">
    <property type="entry name" value="Glyco_hydro_b"/>
</dbReference>
<dbReference type="PANTHER" id="PTHR10357">
    <property type="entry name" value="ALPHA-AMYLASE FAMILY MEMBER"/>
    <property type="match status" value="1"/>
</dbReference>